<sequence>MQTAAVGTAGNTLTTAAVMKPPVHVEGGGGSRLTVAI</sequence>
<keyword evidence="2" id="KW-1185">Reference proteome</keyword>
<evidence type="ECO:0000313" key="1">
    <source>
        <dbReference type="EMBL" id="MCI65279.1"/>
    </source>
</evidence>
<accession>A0A392TWE7</accession>
<protein>
    <submittedName>
        <fullName evidence="1">Uncharacterized protein</fullName>
    </submittedName>
</protein>
<reference evidence="1 2" key="1">
    <citation type="journal article" date="2018" name="Front. Plant Sci.">
        <title>Red Clover (Trifolium pratense) and Zigzag Clover (T. medium) - A Picture of Genomic Similarities and Differences.</title>
        <authorList>
            <person name="Dluhosova J."/>
            <person name="Istvanek J."/>
            <person name="Nedelnik J."/>
            <person name="Repkova J."/>
        </authorList>
    </citation>
    <scope>NUCLEOTIDE SEQUENCE [LARGE SCALE GENOMIC DNA]</scope>
    <source>
        <strain evidence="2">cv. 10/8</strain>
        <tissue evidence="1">Leaf</tissue>
    </source>
</reference>
<name>A0A392TWE7_9FABA</name>
<dbReference type="EMBL" id="LXQA010672787">
    <property type="protein sequence ID" value="MCI65279.1"/>
    <property type="molecule type" value="Genomic_DNA"/>
</dbReference>
<evidence type="ECO:0000313" key="2">
    <source>
        <dbReference type="Proteomes" id="UP000265520"/>
    </source>
</evidence>
<dbReference type="AlphaFoldDB" id="A0A392TWE7"/>
<organism evidence="1 2">
    <name type="scientific">Trifolium medium</name>
    <dbReference type="NCBI Taxonomy" id="97028"/>
    <lineage>
        <taxon>Eukaryota</taxon>
        <taxon>Viridiplantae</taxon>
        <taxon>Streptophyta</taxon>
        <taxon>Embryophyta</taxon>
        <taxon>Tracheophyta</taxon>
        <taxon>Spermatophyta</taxon>
        <taxon>Magnoliopsida</taxon>
        <taxon>eudicotyledons</taxon>
        <taxon>Gunneridae</taxon>
        <taxon>Pentapetalae</taxon>
        <taxon>rosids</taxon>
        <taxon>fabids</taxon>
        <taxon>Fabales</taxon>
        <taxon>Fabaceae</taxon>
        <taxon>Papilionoideae</taxon>
        <taxon>50 kb inversion clade</taxon>
        <taxon>NPAAA clade</taxon>
        <taxon>Hologalegina</taxon>
        <taxon>IRL clade</taxon>
        <taxon>Trifolieae</taxon>
        <taxon>Trifolium</taxon>
    </lineage>
</organism>
<dbReference type="Proteomes" id="UP000265520">
    <property type="component" value="Unassembled WGS sequence"/>
</dbReference>
<comment type="caution">
    <text evidence="1">The sequence shown here is derived from an EMBL/GenBank/DDBJ whole genome shotgun (WGS) entry which is preliminary data.</text>
</comment>
<proteinExistence type="predicted"/>